<dbReference type="AlphaFoldDB" id="A0AA40CKV4"/>
<keyword evidence="3" id="KW-1185">Reference proteome</keyword>
<dbReference type="Proteomes" id="UP001174936">
    <property type="component" value="Unassembled WGS sequence"/>
</dbReference>
<feature type="region of interest" description="Disordered" evidence="1">
    <location>
        <begin position="25"/>
        <end position="68"/>
    </location>
</feature>
<dbReference type="EMBL" id="JAULSV010000006">
    <property type="protein sequence ID" value="KAK0641183.1"/>
    <property type="molecule type" value="Genomic_DNA"/>
</dbReference>
<evidence type="ECO:0000313" key="3">
    <source>
        <dbReference type="Proteomes" id="UP001174936"/>
    </source>
</evidence>
<organism evidence="2 3">
    <name type="scientific">Cercophora newfieldiana</name>
    <dbReference type="NCBI Taxonomy" id="92897"/>
    <lineage>
        <taxon>Eukaryota</taxon>
        <taxon>Fungi</taxon>
        <taxon>Dikarya</taxon>
        <taxon>Ascomycota</taxon>
        <taxon>Pezizomycotina</taxon>
        <taxon>Sordariomycetes</taxon>
        <taxon>Sordariomycetidae</taxon>
        <taxon>Sordariales</taxon>
        <taxon>Lasiosphaeriaceae</taxon>
        <taxon>Cercophora</taxon>
    </lineage>
</organism>
<reference evidence="2" key="1">
    <citation type="submission" date="2023-06" db="EMBL/GenBank/DDBJ databases">
        <title>Genome-scale phylogeny and comparative genomics of the fungal order Sordariales.</title>
        <authorList>
            <consortium name="Lawrence Berkeley National Laboratory"/>
            <person name="Hensen N."/>
            <person name="Bonometti L."/>
            <person name="Westerberg I."/>
            <person name="Brannstrom I.O."/>
            <person name="Guillou S."/>
            <person name="Cros-Aarteil S."/>
            <person name="Calhoun S."/>
            <person name="Haridas S."/>
            <person name="Kuo A."/>
            <person name="Mondo S."/>
            <person name="Pangilinan J."/>
            <person name="Riley R."/>
            <person name="Labutti K."/>
            <person name="Andreopoulos B."/>
            <person name="Lipzen A."/>
            <person name="Chen C."/>
            <person name="Yanf M."/>
            <person name="Daum C."/>
            <person name="Ng V."/>
            <person name="Clum A."/>
            <person name="Steindorff A."/>
            <person name="Ohm R."/>
            <person name="Martin F."/>
            <person name="Silar P."/>
            <person name="Natvig D."/>
            <person name="Lalanne C."/>
            <person name="Gautier V."/>
            <person name="Ament-Velasquez S.L."/>
            <person name="Kruys A."/>
            <person name="Hutchinson M.I."/>
            <person name="Powell A.J."/>
            <person name="Barry K."/>
            <person name="Miller A.N."/>
            <person name="Grigoriev I.V."/>
            <person name="Debuchy R."/>
            <person name="Gladieux P."/>
            <person name="Thoren M.H."/>
            <person name="Johannesson H."/>
        </authorList>
    </citation>
    <scope>NUCLEOTIDE SEQUENCE</scope>
    <source>
        <strain evidence="2">SMH2532-1</strain>
    </source>
</reference>
<gene>
    <name evidence="2" type="ORF">B0T16DRAFT_210542</name>
</gene>
<evidence type="ECO:0000256" key="1">
    <source>
        <dbReference type="SAM" id="MobiDB-lite"/>
    </source>
</evidence>
<evidence type="ECO:0000313" key="2">
    <source>
        <dbReference type="EMBL" id="KAK0641183.1"/>
    </source>
</evidence>
<accession>A0AA40CKV4</accession>
<comment type="caution">
    <text evidence="2">The sequence shown here is derived from an EMBL/GenBank/DDBJ whole genome shotgun (WGS) entry which is preliminary data.</text>
</comment>
<name>A0AA40CKV4_9PEZI</name>
<sequence length="145" mass="15325">MAPNASQVRRASFLILPLQRLSTHTSVQSSLSRNHRGGLPPPGTNRGTPGAGGRPGSPDGLLNSSPSRTTRPFARFSAQLMYVDGQPAHQYVRRVTIRTKLGVAHTCWLASPCHIGAGKRAVSTRARLGWGDLLGSFGGCAASAR</sequence>
<proteinExistence type="predicted"/>
<protein>
    <submittedName>
        <fullName evidence="2">Uncharacterized protein</fullName>
    </submittedName>
</protein>